<evidence type="ECO:0000313" key="2">
    <source>
        <dbReference type="RefSeq" id="XP_052111767.1"/>
    </source>
</evidence>
<dbReference type="InterPro" id="IPR036396">
    <property type="entry name" value="Cyt_P450_sf"/>
</dbReference>
<reference evidence="2" key="2">
    <citation type="submission" date="2025-08" db="UniProtKB">
        <authorList>
            <consortium name="RefSeq"/>
        </authorList>
    </citation>
    <scope>IDENTIFICATION</scope>
    <source>
        <tissue evidence="2">Whole plant</tissue>
    </source>
</reference>
<evidence type="ECO:0000313" key="1">
    <source>
        <dbReference type="Proteomes" id="UP000515211"/>
    </source>
</evidence>
<dbReference type="KEGG" id="adu:127743137"/>
<protein>
    <submittedName>
        <fullName evidence="2">Cytochrome P450 90B2</fullName>
    </submittedName>
</protein>
<dbReference type="GO" id="GO:0005506">
    <property type="term" value="F:iron ion binding"/>
    <property type="evidence" value="ECO:0007669"/>
    <property type="project" value="InterPro"/>
</dbReference>
<dbReference type="SUPFAM" id="SSF48264">
    <property type="entry name" value="Cytochrome P450"/>
    <property type="match status" value="1"/>
</dbReference>
<name>A0A9C6WDY1_ARADU</name>
<gene>
    <name evidence="2" type="primary">LOC127743137</name>
</gene>
<dbReference type="Proteomes" id="UP000515211">
    <property type="component" value="Chromosome 10"/>
</dbReference>
<dbReference type="InterPro" id="IPR001128">
    <property type="entry name" value="Cyt_P450"/>
</dbReference>
<sequence>MISGLVEKPKQLFMKDIREKIINKINKTIEVHRKNDAPTVGSGVLGRLLEEESLPDDAVVDFIINLLFAGSETTTKTMLFAVYFLTQCPQAMKQLLVTGRRDRAKPLPFKMDSSGPWGFTGANEGNPRISSKFVAPCYYMNKLEEKFPFQSQKTKFFASKHWLYH</sequence>
<dbReference type="Gene3D" id="1.10.630.10">
    <property type="entry name" value="Cytochrome P450"/>
    <property type="match status" value="1"/>
</dbReference>
<accession>A0A9C6WDY1</accession>
<proteinExistence type="predicted"/>
<keyword evidence="1" id="KW-1185">Reference proteome</keyword>
<organism evidence="1 2">
    <name type="scientific">Arachis duranensis</name>
    <name type="common">Wild peanut</name>
    <dbReference type="NCBI Taxonomy" id="130453"/>
    <lineage>
        <taxon>Eukaryota</taxon>
        <taxon>Viridiplantae</taxon>
        <taxon>Streptophyta</taxon>
        <taxon>Embryophyta</taxon>
        <taxon>Tracheophyta</taxon>
        <taxon>Spermatophyta</taxon>
        <taxon>Magnoliopsida</taxon>
        <taxon>eudicotyledons</taxon>
        <taxon>Gunneridae</taxon>
        <taxon>Pentapetalae</taxon>
        <taxon>rosids</taxon>
        <taxon>fabids</taxon>
        <taxon>Fabales</taxon>
        <taxon>Fabaceae</taxon>
        <taxon>Papilionoideae</taxon>
        <taxon>50 kb inversion clade</taxon>
        <taxon>dalbergioids sensu lato</taxon>
        <taxon>Dalbergieae</taxon>
        <taxon>Pterocarpus clade</taxon>
        <taxon>Arachis</taxon>
    </lineage>
</organism>
<dbReference type="GO" id="GO:0004497">
    <property type="term" value="F:monooxygenase activity"/>
    <property type="evidence" value="ECO:0007669"/>
    <property type="project" value="InterPro"/>
</dbReference>
<dbReference type="Pfam" id="PF00067">
    <property type="entry name" value="p450"/>
    <property type="match status" value="1"/>
</dbReference>
<dbReference type="GeneID" id="127743137"/>
<dbReference type="RefSeq" id="XP_052111767.1">
    <property type="nucleotide sequence ID" value="XM_052255807.1"/>
</dbReference>
<reference evidence="1" key="1">
    <citation type="journal article" date="2016" name="Nat. Genet.">
        <title>The genome sequences of Arachis duranensis and Arachis ipaensis, the diploid ancestors of cultivated peanut.</title>
        <authorList>
            <person name="Bertioli D.J."/>
            <person name="Cannon S.B."/>
            <person name="Froenicke L."/>
            <person name="Huang G."/>
            <person name="Farmer A.D."/>
            <person name="Cannon E.K."/>
            <person name="Liu X."/>
            <person name="Gao D."/>
            <person name="Clevenger J."/>
            <person name="Dash S."/>
            <person name="Ren L."/>
            <person name="Moretzsohn M.C."/>
            <person name="Shirasawa K."/>
            <person name="Huang W."/>
            <person name="Vidigal B."/>
            <person name="Abernathy B."/>
            <person name="Chu Y."/>
            <person name="Niederhuth C.E."/>
            <person name="Umale P."/>
            <person name="Araujo A.C."/>
            <person name="Kozik A."/>
            <person name="Kim K.D."/>
            <person name="Burow M.D."/>
            <person name="Varshney R.K."/>
            <person name="Wang X."/>
            <person name="Zhang X."/>
            <person name="Barkley N."/>
            <person name="Guimaraes P.M."/>
            <person name="Isobe S."/>
            <person name="Guo B."/>
            <person name="Liao B."/>
            <person name="Stalker H.T."/>
            <person name="Schmitz R.J."/>
            <person name="Scheffler B.E."/>
            <person name="Leal-Bertioli S.C."/>
            <person name="Xun X."/>
            <person name="Jackson S.A."/>
            <person name="Michelmore R."/>
            <person name="Ozias-Akins P."/>
        </authorList>
    </citation>
    <scope>NUCLEOTIDE SEQUENCE [LARGE SCALE GENOMIC DNA]</scope>
    <source>
        <strain evidence="1">cv. V14167</strain>
    </source>
</reference>
<dbReference type="GO" id="GO:0016705">
    <property type="term" value="F:oxidoreductase activity, acting on paired donors, with incorporation or reduction of molecular oxygen"/>
    <property type="evidence" value="ECO:0007669"/>
    <property type="project" value="InterPro"/>
</dbReference>
<dbReference type="GO" id="GO:0020037">
    <property type="term" value="F:heme binding"/>
    <property type="evidence" value="ECO:0007669"/>
    <property type="project" value="InterPro"/>
</dbReference>
<dbReference type="AlphaFoldDB" id="A0A9C6WDY1"/>